<protein>
    <submittedName>
        <fullName evidence="2">Uncharacterized protein</fullName>
    </submittedName>
</protein>
<gene>
    <name evidence="2" type="ORF">B0T17DRAFT_599008</name>
</gene>
<dbReference type="Proteomes" id="UP001174934">
    <property type="component" value="Unassembled WGS sequence"/>
</dbReference>
<evidence type="ECO:0000256" key="1">
    <source>
        <dbReference type="SAM" id="MobiDB-lite"/>
    </source>
</evidence>
<proteinExistence type="predicted"/>
<comment type="caution">
    <text evidence="2">The sequence shown here is derived from an EMBL/GenBank/DDBJ whole genome shotgun (WGS) entry which is preliminary data.</text>
</comment>
<name>A0AA39XBJ3_9PEZI</name>
<feature type="compositionally biased region" description="Low complexity" evidence="1">
    <location>
        <begin position="156"/>
        <end position="173"/>
    </location>
</feature>
<accession>A0AA39XBJ3</accession>
<evidence type="ECO:0000313" key="2">
    <source>
        <dbReference type="EMBL" id="KAK0630902.1"/>
    </source>
</evidence>
<evidence type="ECO:0000313" key="3">
    <source>
        <dbReference type="Proteomes" id="UP001174934"/>
    </source>
</evidence>
<dbReference type="AlphaFoldDB" id="A0AA39XBJ3"/>
<sequence length="180" mass="19082">MDIEFGKLLAAAACHICIQIHHGPTAAEIKALLTQQSLHENIKSGDSGSLLHFGGLETIFADDIVLEIPGLGIKVQGAAKITGDDVHPDIPSASDVIHPDHPIETPPPVVIGGGDEDWATAILNSTAKTHHGKDWDHETVALIHFNTEGKIDLLRATSTPPTSRSTLRPLLPSKGWLGGD</sequence>
<dbReference type="EMBL" id="JAULSR010000002">
    <property type="protein sequence ID" value="KAK0630902.1"/>
    <property type="molecule type" value="Genomic_DNA"/>
</dbReference>
<reference evidence="2" key="1">
    <citation type="submission" date="2023-06" db="EMBL/GenBank/DDBJ databases">
        <title>Genome-scale phylogeny and comparative genomics of the fungal order Sordariales.</title>
        <authorList>
            <consortium name="Lawrence Berkeley National Laboratory"/>
            <person name="Hensen N."/>
            <person name="Bonometti L."/>
            <person name="Westerberg I."/>
            <person name="Brannstrom I.O."/>
            <person name="Guillou S."/>
            <person name="Cros-Aarteil S."/>
            <person name="Calhoun S."/>
            <person name="Haridas S."/>
            <person name="Kuo A."/>
            <person name="Mondo S."/>
            <person name="Pangilinan J."/>
            <person name="Riley R."/>
            <person name="LaButti K."/>
            <person name="Andreopoulos B."/>
            <person name="Lipzen A."/>
            <person name="Chen C."/>
            <person name="Yanf M."/>
            <person name="Daum C."/>
            <person name="Ng V."/>
            <person name="Clum A."/>
            <person name="Steindorff A."/>
            <person name="Ohm R."/>
            <person name="Martin F."/>
            <person name="Silar P."/>
            <person name="Natvig D."/>
            <person name="Lalanne C."/>
            <person name="Gautier V."/>
            <person name="Ament-velasquez S.L."/>
            <person name="Kruys A."/>
            <person name="Hutchinson M.I."/>
            <person name="Powell A.J."/>
            <person name="Barry K."/>
            <person name="Miller A.N."/>
            <person name="Grigoriev I.V."/>
            <person name="Debuchy R."/>
            <person name="Gladieux P."/>
            <person name="Thoren M.H."/>
            <person name="Johannesson H."/>
        </authorList>
    </citation>
    <scope>NUCLEOTIDE SEQUENCE</scope>
    <source>
        <strain evidence="2">SMH3391-2</strain>
    </source>
</reference>
<keyword evidence="3" id="KW-1185">Reference proteome</keyword>
<feature type="region of interest" description="Disordered" evidence="1">
    <location>
        <begin position="156"/>
        <end position="180"/>
    </location>
</feature>
<organism evidence="2 3">
    <name type="scientific">Bombardia bombarda</name>
    <dbReference type="NCBI Taxonomy" id="252184"/>
    <lineage>
        <taxon>Eukaryota</taxon>
        <taxon>Fungi</taxon>
        <taxon>Dikarya</taxon>
        <taxon>Ascomycota</taxon>
        <taxon>Pezizomycotina</taxon>
        <taxon>Sordariomycetes</taxon>
        <taxon>Sordariomycetidae</taxon>
        <taxon>Sordariales</taxon>
        <taxon>Lasiosphaeriaceae</taxon>
        <taxon>Bombardia</taxon>
    </lineage>
</organism>